<keyword evidence="13 17" id="KW-0560">Oxidoreductase</keyword>
<comment type="caution">
    <text evidence="20">The sequence shown here is derived from an EMBL/GenBank/DDBJ whole genome shotgun (WGS) entry which is preliminary data.</text>
</comment>
<name>A0A0A0BRZ4_9CELL</name>
<evidence type="ECO:0000256" key="5">
    <source>
        <dbReference type="ARBA" id="ARBA00010485"/>
    </source>
</evidence>
<dbReference type="AlphaFoldDB" id="A0A0A0BRZ4"/>
<comment type="catalytic activity">
    <reaction evidence="16 17">
        <text>UDP-N-acetyl-alpha-D-muramate + NADP(+) = UDP-N-acetyl-3-O-(1-carboxyvinyl)-alpha-D-glucosamine + NADPH + H(+)</text>
        <dbReference type="Rhea" id="RHEA:12248"/>
        <dbReference type="ChEBI" id="CHEBI:15378"/>
        <dbReference type="ChEBI" id="CHEBI:57783"/>
        <dbReference type="ChEBI" id="CHEBI:58349"/>
        <dbReference type="ChEBI" id="CHEBI:68483"/>
        <dbReference type="ChEBI" id="CHEBI:70757"/>
        <dbReference type="EC" id="1.3.1.98"/>
    </reaction>
</comment>
<dbReference type="HAMAP" id="MF_00037">
    <property type="entry name" value="MurB"/>
    <property type="match status" value="1"/>
</dbReference>
<dbReference type="NCBIfam" id="NF010478">
    <property type="entry name" value="PRK13903.1"/>
    <property type="match status" value="1"/>
</dbReference>
<dbReference type="GO" id="GO:0008360">
    <property type="term" value="P:regulation of cell shape"/>
    <property type="evidence" value="ECO:0007669"/>
    <property type="project" value="UniProtKB-KW"/>
</dbReference>
<evidence type="ECO:0000256" key="4">
    <source>
        <dbReference type="ARBA" id="ARBA00004752"/>
    </source>
</evidence>
<evidence type="ECO:0000256" key="9">
    <source>
        <dbReference type="ARBA" id="ARBA00022827"/>
    </source>
</evidence>
<dbReference type="InterPro" id="IPR016166">
    <property type="entry name" value="FAD-bd_PCMH"/>
</dbReference>
<organism evidence="20 21">
    <name type="scientific">Cellulomonas carbonis T26</name>
    <dbReference type="NCBI Taxonomy" id="947969"/>
    <lineage>
        <taxon>Bacteria</taxon>
        <taxon>Bacillati</taxon>
        <taxon>Actinomycetota</taxon>
        <taxon>Actinomycetes</taxon>
        <taxon>Micrococcales</taxon>
        <taxon>Cellulomonadaceae</taxon>
        <taxon>Cellulomonas</taxon>
    </lineage>
</organism>
<comment type="cofactor">
    <cofactor evidence="1 17">
        <name>FAD</name>
        <dbReference type="ChEBI" id="CHEBI:57692"/>
    </cofactor>
</comment>
<dbReference type="SUPFAM" id="SSF56194">
    <property type="entry name" value="Uridine diphospho-N-Acetylenolpyruvylglucosamine reductase, MurB, C-terminal domain"/>
    <property type="match status" value="1"/>
</dbReference>
<dbReference type="GO" id="GO:0051301">
    <property type="term" value="P:cell division"/>
    <property type="evidence" value="ECO:0007669"/>
    <property type="project" value="UniProtKB-KW"/>
</dbReference>
<comment type="pathway">
    <text evidence="4 17">Cell wall biogenesis; peptidoglycan biosynthesis.</text>
</comment>
<dbReference type="PROSITE" id="PS51387">
    <property type="entry name" value="FAD_PCMH"/>
    <property type="match status" value="1"/>
</dbReference>
<dbReference type="UniPathway" id="UPA00219"/>
<dbReference type="PANTHER" id="PTHR21071:SF4">
    <property type="entry name" value="UDP-N-ACETYLENOLPYRUVOYLGLUCOSAMINE REDUCTASE"/>
    <property type="match status" value="1"/>
</dbReference>
<evidence type="ECO:0000256" key="13">
    <source>
        <dbReference type="ARBA" id="ARBA00023002"/>
    </source>
</evidence>
<gene>
    <name evidence="17" type="primary">murB</name>
    <name evidence="20" type="ORF">N868_17795</name>
</gene>
<evidence type="ECO:0000256" key="8">
    <source>
        <dbReference type="ARBA" id="ARBA00022630"/>
    </source>
</evidence>
<feature type="compositionally biased region" description="Low complexity" evidence="18">
    <location>
        <begin position="21"/>
        <end position="32"/>
    </location>
</feature>
<dbReference type="GO" id="GO:0009252">
    <property type="term" value="P:peptidoglycan biosynthetic process"/>
    <property type="evidence" value="ECO:0007669"/>
    <property type="project" value="UniProtKB-UniRule"/>
</dbReference>
<dbReference type="Pfam" id="PF02873">
    <property type="entry name" value="MurB_C"/>
    <property type="match status" value="1"/>
</dbReference>
<dbReference type="Proteomes" id="UP000029839">
    <property type="component" value="Unassembled WGS sequence"/>
</dbReference>
<evidence type="ECO:0000256" key="7">
    <source>
        <dbReference type="ARBA" id="ARBA00022618"/>
    </source>
</evidence>
<dbReference type="InterPro" id="IPR006094">
    <property type="entry name" value="Oxid_FAD_bind_N"/>
</dbReference>
<comment type="function">
    <text evidence="2 17">Cell wall formation.</text>
</comment>
<keyword evidence="10 17" id="KW-0521">NADP</keyword>
<dbReference type="GO" id="GO:0005829">
    <property type="term" value="C:cytosol"/>
    <property type="evidence" value="ECO:0007669"/>
    <property type="project" value="TreeGrafter"/>
</dbReference>
<keyword evidence="21" id="KW-1185">Reference proteome</keyword>
<dbReference type="PANTHER" id="PTHR21071">
    <property type="entry name" value="UDP-N-ACETYLENOLPYRUVOYLGLUCOSAMINE REDUCTASE"/>
    <property type="match status" value="1"/>
</dbReference>
<dbReference type="GO" id="GO:0071949">
    <property type="term" value="F:FAD binding"/>
    <property type="evidence" value="ECO:0007669"/>
    <property type="project" value="InterPro"/>
</dbReference>
<keyword evidence="14 17" id="KW-0131">Cell cycle</keyword>
<dbReference type="Gene3D" id="3.30.43.10">
    <property type="entry name" value="Uridine Diphospho-n-acetylenolpyruvylglucosamine Reductase, domain 2"/>
    <property type="match status" value="1"/>
</dbReference>
<evidence type="ECO:0000256" key="6">
    <source>
        <dbReference type="ARBA" id="ARBA00022490"/>
    </source>
</evidence>
<evidence type="ECO:0000256" key="16">
    <source>
        <dbReference type="ARBA" id="ARBA00048914"/>
    </source>
</evidence>
<keyword evidence="11 17" id="KW-0133">Cell shape</keyword>
<evidence type="ECO:0000256" key="18">
    <source>
        <dbReference type="SAM" id="MobiDB-lite"/>
    </source>
</evidence>
<dbReference type="InterPro" id="IPR003170">
    <property type="entry name" value="MurB"/>
</dbReference>
<dbReference type="NCBIfam" id="TIGR00179">
    <property type="entry name" value="murB"/>
    <property type="match status" value="1"/>
</dbReference>
<dbReference type="InterPro" id="IPR036318">
    <property type="entry name" value="FAD-bd_PCMH-like_sf"/>
</dbReference>
<accession>A0A0A0BRZ4</accession>
<keyword evidence="6 17" id="KW-0963">Cytoplasm</keyword>
<feature type="active site" evidence="17">
    <location>
        <position position="395"/>
    </location>
</feature>
<keyword evidence="9 17" id="KW-0274">FAD</keyword>
<evidence type="ECO:0000313" key="21">
    <source>
        <dbReference type="Proteomes" id="UP000029839"/>
    </source>
</evidence>
<dbReference type="Pfam" id="PF01565">
    <property type="entry name" value="FAD_binding_4"/>
    <property type="match status" value="1"/>
</dbReference>
<dbReference type="InterPro" id="IPR036635">
    <property type="entry name" value="MurB_C_sf"/>
</dbReference>
<evidence type="ECO:0000256" key="15">
    <source>
        <dbReference type="ARBA" id="ARBA00023316"/>
    </source>
</evidence>
<dbReference type="GO" id="GO:0008762">
    <property type="term" value="F:UDP-N-acetylmuramate dehydrogenase activity"/>
    <property type="evidence" value="ECO:0007669"/>
    <property type="project" value="UniProtKB-UniRule"/>
</dbReference>
<dbReference type="InterPro" id="IPR011601">
    <property type="entry name" value="MurB_C"/>
</dbReference>
<evidence type="ECO:0000256" key="12">
    <source>
        <dbReference type="ARBA" id="ARBA00022984"/>
    </source>
</evidence>
<keyword evidence="15 17" id="KW-0961">Cell wall biogenesis/degradation</keyword>
<feature type="active site" description="Proton donor" evidence="17">
    <location>
        <position position="284"/>
    </location>
</feature>
<evidence type="ECO:0000259" key="19">
    <source>
        <dbReference type="PROSITE" id="PS51387"/>
    </source>
</evidence>
<dbReference type="EC" id="1.3.1.98" evidence="17"/>
<evidence type="ECO:0000313" key="20">
    <source>
        <dbReference type="EMBL" id="KGM09914.1"/>
    </source>
</evidence>
<proteinExistence type="inferred from homology"/>
<reference evidence="20 21" key="1">
    <citation type="submission" date="2013-08" db="EMBL/GenBank/DDBJ databases">
        <title>Genome sequencing of Cellulomonas carbonis T26.</title>
        <authorList>
            <person name="Chen F."/>
            <person name="Li Y."/>
            <person name="Wang G."/>
        </authorList>
    </citation>
    <scope>NUCLEOTIDE SEQUENCE [LARGE SCALE GENOMIC DNA]</scope>
    <source>
        <strain evidence="20 21">T26</strain>
    </source>
</reference>
<keyword evidence="7 17" id="KW-0132">Cell division</keyword>
<comment type="similarity">
    <text evidence="5 17">Belongs to the MurB family.</text>
</comment>
<dbReference type="InterPro" id="IPR016167">
    <property type="entry name" value="FAD-bd_PCMH_sub1"/>
</dbReference>
<dbReference type="Gene3D" id="3.90.78.10">
    <property type="entry name" value="UDP-N-acetylenolpyruvoylglucosamine reductase, C-terminal domain"/>
    <property type="match status" value="1"/>
</dbReference>
<evidence type="ECO:0000256" key="2">
    <source>
        <dbReference type="ARBA" id="ARBA00003921"/>
    </source>
</evidence>
<dbReference type="EMBL" id="AXCY01000071">
    <property type="protein sequence ID" value="KGM09914.1"/>
    <property type="molecule type" value="Genomic_DNA"/>
</dbReference>
<comment type="subcellular location">
    <subcellularLocation>
        <location evidence="3 17">Cytoplasm</location>
    </subcellularLocation>
</comment>
<evidence type="ECO:0000256" key="17">
    <source>
        <dbReference type="HAMAP-Rule" id="MF_00037"/>
    </source>
</evidence>
<evidence type="ECO:0000256" key="10">
    <source>
        <dbReference type="ARBA" id="ARBA00022857"/>
    </source>
</evidence>
<keyword evidence="12 17" id="KW-0573">Peptidoglycan synthesis</keyword>
<dbReference type="SUPFAM" id="SSF56176">
    <property type="entry name" value="FAD-binding/transporter-associated domain-like"/>
    <property type="match status" value="1"/>
</dbReference>
<dbReference type="Gene3D" id="3.30.465.10">
    <property type="match status" value="1"/>
</dbReference>
<keyword evidence="8 17" id="KW-0285">Flavoprotein</keyword>
<dbReference type="GO" id="GO:0071555">
    <property type="term" value="P:cell wall organization"/>
    <property type="evidence" value="ECO:0007669"/>
    <property type="project" value="UniProtKB-KW"/>
</dbReference>
<feature type="domain" description="FAD-binding PCMH-type" evidence="19">
    <location>
        <begin position="44"/>
        <end position="229"/>
    </location>
</feature>
<evidence type="ECO:0000256" key="1">
    <source>
        <dbReference type="ARBA" id="ARBA00001974"/>
    </source>
</evidence>
<evidence type="ECO:0000256" key="11">
    <source>
        <dbReference type="ARBA" id="ARBA00022960"/>
    </source>
</evidence>
<evidence type="ECO:0000256" key="14">
    <source>
        <dbReference type="ARBA" id="ARBA00023306"/>
    </source>
</evidence>
<sequence length="403" mass="41943">MTTSRTDVPAESYTAGRRAEPSAAGPGAAPTGGRLLADLTTLRLGGPAARYVETASAEELAETVRLADEAHEPVLVLGGGSNVVVPDEGFPGVVVRDVRTGIEVEAADSCGGASISVPAGTPWVDVVDRAVAEGWVGVEALAGIPGSTGATPVQNVGAYGQDVAGVVSTVRVWDRERSRVRTLALTDLGFGYRTSTLKRSLRADDGSWSTWAPTPRYVVLDVGFQLRLGTLSAPVAYAELARRLGVAVGERAPLAQVRDTVLDLRRGKGMVLDDADPDTWSAGSFFTNPVVPAEVADRLPEGAPRFAVRSARPERTTGPSLGVVDESLVKTSAAWLIEHAGFGKGYGLPGTVGLSTKHALALTHRGGGTTAELLALARTVRDGVRDRFGIELEPEPVVVGATL</sequence>
<feature type="active site" evidence="17">
    <location>
        <position position="193"/>
    </location>
</feature>
<feature type="region of interest" description="Disordered" evidence="18">
    <location>
        <begin position="1"/>
        <end position="32"/>
    </location>
</feature>
<evidence type="ECO:0000256" key="3">
    <source>
        <dbReference type="ARBA" id="ARBA00004496"/>
    </source>
</evidence>
<dbReference type="InterPro" id="IPR016169">
    <property type="entry name" value="FAD-bd_PCMH_sub2"/>
</dbReference>
<protein>
    <recommendedName>
        <fullName evidence="17">UDP-N-acetylenolpyruvoylglucosamine reductase</fullName>
        <ecNumber evidence="17">1.3.1.98</ecNumber>
    </recommendedName>
    <alternativeName>
        <fullName evidence="17">UDP-N-acetylmuramate dehydrogenase</fullName>
    </alternativeName>
</protein>
<reference evidence="20 21" key="2">
    <citation type="journal article" date="2015" name="Stand. Genomic Sci.">
        <title>Draft genome sequence of Cellulomonas carbonis T26(T) and comparative analysis of six Cellulomonas genomes.</title>
        <authorList>
            <person name="Zhuang W."/>
            <person name="Zhang S."/>
            <person name="Xia X."/>
            <person name="Wang G."/>
        </authorList>
    </citation>
    <scope>NUCLEOTIDE SEQUENCE [LARGE SCALE GENOMIC DNA]</scope>
    <source>
        <strain evidence="20 21">T26</strain>
    </source>
</reference>